<comment type="caution">
    <text evidence="1">The sequence shown here is derived from an EMBL/GenBank/DDBJ whole genome shotgun (WGS) entry which is preliminary data.</text>
</comment>
<dbReference type="Proteomes" id="UP001589607">
    <property type="component" value="Unassembled WGS sequence"/>
</dbReference>
<keyword evidence="2" id="KW-1185">Reference proteome</keyword>
<dbReference type="RefSeq" id="WP_236456844.1">
    <property type="nucleotide sequence ID" value="NZ_CBCSGE010000030.1"/>
</dbReference>
<proteinExistence type="predicted"/>
<dbReference type="EMBL" id="JBHMEY010000097">
    <property type="protein sequence ID" value="MFB9098965.1"/>
    <property type="molecule type" value="Genomic_DNA"/>
</dbReference>
<evidence type="ECO:0000313" key="1">
    <source>
        <dbReference type="EMBL" id="MFB9098965.1"/>
    </source>
</evidence>
<accession>A0ABV5GVW0</accession>
<gene>
    <name evidence="1" type="ORF">ACFFVF_20850</name>
</gene>
<protein>
    <submittedName>
        <fullName evidence="1">Uncharacterized protein</fullName>
    </submittedName>
</protein>
<evidence type="ECO:0000313" key="2">
    <source>
        <dbReference type="Proteomes" id="UP001589607"/>
    </source>
</evidence>
<name>A0ABV5GVW0_9FLAO</name>
<organism evidence="1 2">
    <name type="scientific">Flavobacterium jumunjinense</name>
    <dbReference type="NCBI Taxonomy" id="998845"/>
    <lineage>
        <taxon>Bacteria</taxon>
        <taxon>Pseudomonadati</taxon>
        <taxon>Bacteroidota</taxon>
        <taxon>Flavobacteriia</taxon>
        <taxon>Flavobacteriales</taxon>
        <taxon>Flavobacteriaceae</taxon>
        <taxon>Flavobacterium</taxon>
    </lineage>
</organism>
<reference evidence="1 2" key="1">
    <citation type="submission" date="2024-09" db="EMBL/GenBank/DDBJ databases">
        <authorList>
            <person name="Sun Q."/>
            <person name="Mori K."/>
        </authorList>
    </citation>
    <scope>NUCLEOTIDE SEQUENCE [LARGE SCALE GENOMIC DNA]</scope>
    <source>
        <strain evidence="1 2">CECT 7955</strain>
    </source>
</reference>
<sequence>MSSQVSNKVILNGREFELIKSTNEDLIKPEDFGIIPLYISSRCMRGYVAIYEVNTNSRLILKDLYVNTSMNDPIKFINGIPPAISSKTDIESKTTYKEYKKLNLEVPYSGYILIGDGFLNDLNTKFRNSAIYKEVLELEISNGKIKKIKNLSCKMAEYRLLFEQGDFEQEYVTIKIDSEIEKWFL</sequence>